<dbReference type="Gramene" id="CDF34634">
    <property type="protein sequence ID" value="CDF34634"/>
    <property type="gene ID" value="CHC_T00003280001"/>
</dbReference>
<accession>R7Q9A6</accession>
<dbReference type="PANTHER" id="PTHR34935">
    <property type="entry name" value="PROTEIN TIC110, CHLOROPLASTIC"/>
    <property type="match status" value="1"/>
</dbReference>
<proteinExistence type="predicted"/>
<dbReference type="STRING" id="2769.R7Q9A6"/>
<dbReference type="InterPro" id="IPR031610">
    <property type="entry name" value="TIC110"/>
</dbReference>
<keyword evidence="2" id="KW-1185">Reference proteome</keyword>
<organism evidence="1 2">
    <name type="scientific">Chondrus crispus</name>
    <name type="common">Carrageen Irish moss</name>
    <name type="synonym">Polymorpha crispa</name>
    <dbReference type="NCBI Taxonomy" id="2769"/>
    <lineage>
        <taxon>Eukaryota</taxon>
        <taxon>Rhodophyta</taxon>
        <taxon>Florideophyceae</taxon>
        <taxon>Rhodymeniophycidae</taxon>
        <taxon>Gigartinales</taxon>
        <taxon>Gigartinaceae</taxon>
        <taxon>Chondrus</taxon>
    </lineage>
</organism>
<dbReference type="PANTHER" id="PTHR34935:SF3">
    <property type="entry name" value="PROTEIN TIC110, CHLOROPLASTIC"/>
    <property type="match status" value="1"/>
</dbReference>
<dbReference type="GeneID" id="17322163"/>
<reference evidence="2" key="1">
    <citation type="journal article" date="2013" name="Proc. Natl. Acad. Sci. U.S.A.">
        <title>Genome structure and metabolic features in the red seaweed Chondrus crispus shed light on evolution of the Archaeplastida.</title>
        <authorList>
            <person name="Collen J."/>
            <person name="Porcel B."/>
            <person name="Carre W."/>
            <person name="Ball S.G."/>
            <person name="Chaparro C."/>
            <person name="Tonon T."/>
            <person name="Barbeyron T."/>
            <person name="Michel G."/>
            <person name="Noel B."/>
            <person name="Valentin K."/>
            <person name="Elias M."/>
            <person name="Artiguenave F."/>
            <person name="Arun A."/>
            <person name="Aury J.M."/>
            <person name="Barbosa-Neto J.F."/>
            <person name="Bothwell J.H."/>
            <person name="Bouget F.Y."/>
            <person name="Brillet L."/>
            <person name="Cabello-Hurtado F."/>
            <person name="Capella-Gutierrez S."/>
            <person name="Charrier B."/>
            <person name="Cladiere L."/>
            <person name="Cock J.M."/>
            <person name="Coelho S.M."/>
            <person name="Colleoni C."/>
            <person name="Czjzek M."/>
            <person name="Da Silva C."/>
            <person name="Delage L."/>
            <person name="Denoeud F."/>
            <person name="Deschamps P."/>
            <person name="Dittami S.M."/>
            <person name="Gabaldon T."/>
            <person name="Gachon C.M."/>
            <person name="Groisillier A."/>
            <person name="Herve C."/>
            <person name="Jabbari K."/>
            <person name="Katinka M."/>
            <person name="Kloareg B."/>
            <person name="Kowalczyk N."/>
            <person name="Labadie K."/>
            <person name="Leblanc C."/>
            <person name="Lopez P.J."/>
            <person name="McLachlan D.H."/>
            <person name="Meslet-Cladiere L."/>
            <person name="Moustafa A."/>
            <person name="Nehr Z."/>
            <person name="Nyvall Collen P."/>
            <person name="Panaud O."/>
            <person name="Partensky F."/>
            <person name="Poulain J."/>
            <person name="Rensing S.A."/>
            <person name="Rousvoal S."/>
            <person name="Samson G."/>
            <person name="Symeonidi A."/>
            <person name="Weissenbach J."/>
            <person name="Zambounis A."/>
            <person name="Wincker P."/>
            <person name="Boyen C."/>
        </authorList>
    </citation>
    <scope>NUCLEOTIDE SEQUENCE [LARGE SCALE GENOMIC DNA]</scope>
    <source>
        <strain evidence="2">cv. Stackhouse</strain>
    </source>
</reference>
<protein>
    <submittedName>
        <fullName evidence="1">Uncharacterized protein</fullName>
    </submittedName>
</protein>
<dbReference type="OMA" id="PTEYAQK"/>
<dbReference type="OrthoDB" id="191196at2759"/>
<dbReference type="Pfam" id="PF16940">
    <property type="entry name" value="Tic110"/>
    <property type="match status" value="2"/>
</dbReference>
<evidence type="ECO:0000313" key="2">
    <source>
        <dbReference type="Proteomes" id="UP000012073"/>
    </source>
</evidence>
<dbReference type="EMBL" id="HG001703">
    <property type="protein sequence ID" value="CDF34634.1"/>
    <property type="molecule type" value="Genomic_DNA"/>
</dbReference>
<dbReference type="KEGG" id="ccp:CHC_T00003280001"/>
<dbReference type="RefSeq" id="XP_005714453.1">
    <property type="nucleotide sequence ID" value="XM_005714396.1"/>
</dbReference>
<evidence type="ECO:0000313" key="1">
    <source>
        <dbReference type="EMBL" id="CDF34634.1"/>
    </source>
</evidence>
<dbReference type="Proteomes" id="UP000012073">
    <property type="component" value="Unassembled WGS sequence"/>
</dbReference>
<dbReference type="AlphaFoldDB" id="R7Q9A6"/>
<dbReference type="GO" id="GO:0061927">
    <property type="term" value="C:TOC-TIC supercomplex I"/>
    <property type="evidence" value="ECO:0007669"/>
    <property type="project" value="TreeGrafter"/>
</dbReference>
<dbReference type="PhylomeDB" id="R7Q9A6"/>
<gene>
    <name evidence="1" type="ORF">CHC_T00003280001</name>
</gene>
<dbReference type="GO" id="GO:0045037">
    <property type="term" value="P:protein import into chloroplast stroma"/>
    <property type="evidence" value="ECO:0007669"/>
    <property type="project" value="TreeGrafter"/>
</dbReference>
<name>R7Q9A6_CHOCR</name>
<sequence length="929" mass="103778">MEKGLADPELPPLVQGMKGKFGLSDEDLTEMCETTYELYLLAMVAVPDVSFGEISQLGRLKAAFRLGGASVGDAHFEACRAFYRNNVVYMDAEDDDFERDAAQRKLDKLLFLSDRMYEDKETEEAYRYEQSRLFKFFSMNKDRYEERVARVALPFYKDVVARACVDSSVGSEDLLAAQATLGVKDIQAERIRSDAYADRVDSLVSQKGKLNEVDNESLARLRTLLKIGDDRASSTLTTLAEPVYRMEVGEALDAVKKAEESFASIYGRLALRQSELSFPSDAARVAMSKEISERASDHIRTASKYLRVQNVNGCITQLKELLQYTEGIVGLLKVSNDDVQDETAIIKSYMPKVASVLSRMEPRQMYRIYLSKCLESRLIGPEQETQLARLRAVLGLTEEVALEAFKTAAGPVYKKAVSDAVAAGTFDDERKAGITKIKDDLALPLETSKSIDLDIYRNKLTRLVDGNRILQEHESQELFVLREFLGLSPEDAAPVHKSCMGPVYEQSVTEAMGPTGIMLDEYKGGLERLRERLGLSREDADGAFFRVVKQRMLLYVTRAMSQLEKRQSFRGQNEERDVGDDPNIKRAGAVLGIDAGGLPIELSNLVDFYVRNGLAKEEEIEVDGEKKTVTKYPVTLRGDLQPKVYNELYKQYVIQCFSAQTRGEKQRLFAALDQLGSILGMQEDEISNIHSDIGTVIYKNYINQSLLKGPLEDKDVDFLSNIQKMLSMKEDHCASLLKDAKNNRVSVLLEQIYALPKVLPETVKKLRKTAALLDVDLVKDLKVSADQRAKLFGVEIDAAIDTGALAADNQDLVQEVQKSLQVEDAAAKDILLACIQRRTLSHLVQASASLRQDRSESAVAELKTMLRYGKLLPAKVNAPAVSVSERRELYLLFQADVITDGVVDARAKEQVNLLKTMFGFVDADLELVS</sequence>